<dbReference type="SUPFAM" id="SSF46689">
    <property type="entry name" value="Homeodomain-like"/>
    <property type="match status" value="1"/>
</dbReference>
<evidence type="ECO:0000313" key="2">
    <source>
        <dbReference type="EMBL" id="MBB4632963.1"/>
    </source>
</evidence>
<organism evidence="2 3">
    <name type="scientific">Sphingosinicella soli</name>
    <dbReference type="NCBI Taxonomy" id="333708"/>
    <lineage>
        <taxon>Bacteria</taxon>
        <taxon>Pseudomonadati</taxon>
        <taxon>Pseudomonadota</taxon>
        <taxon>Alphaproteobacteria</taxon>
        <taxon>Sphingomonadales</taxon>
        <taxon>Sphingosinicellaceae</taxon>
        <taxon>Sphingosinicella</taxon>
    </lineage>
</organism>
<evidence type="ECO:0000313" key="3">
    <source>
        <dbReference type="Proteomes" id="UP000566324"/>
    </source>
</evidence>
<sequence>MGWRSGQSYSQDLRDRVLKAVDGEMPVRQAATTFGVSIAYIYKALIRRRITGHTGINPNRGHSPRKLSPAQELTLAAHIRSRPGITLAQVQAWLLAEPGVTLSTGATWNAAGRLGLSFKKSPARSRAGQTRRGRAAQAVEGGAVLP</sequence>
<proteinExistence type="predicted"/>
<keyword evidence="3" id="KW-1185">Reference proteome</keyword>
<dbReference type="Proteomes" id="UP000566324">
    <property type="component" value="Unassembled WGS sequence"/>
</dbReference>
<feature type="region of interest" description="Disordered" evidence="1">
    <location>
        <begin position="120"/>
        <end position="146"/>
    </location>
</feature>
<reference evidence="2 3" key="1">
    <citation type="submission" date="2020-08" db="EMBL/GenBank/DDBJ databases">
        <title>Genomic Encyclopedia of Type Strains, Phase IV (KMG-IV): sequencing the most valuable type-strain genomes for metagenomic binning, comparative biology and taxonomic classification.</title>
        <authorList>
            <person name="Goeker M."/>
        </authorList>
    </citation>
    <scope>NUCLEOTIDE SEQUENCE [LARGE SCALE GENOMIC DNA]</scope>
    <source>
        <strain evidence="2 3">DSM 17328</strain>
    </source>
</reference>
<dbReference type="EMBL" id="JACHNZ010000031">
    <property type="protein sequence ID" value="MBB4632963.1"/>
    <property type="molecule type" value="Genomic_DNA"/>
</dbReference>
<dbReference type="AlphaFoldDB" id="A0A7W7F9T1"/>
<dbReference type="InterPro" id="IPR009057">
    <property type="entry name" value="Homeodomain-like_sf"/>
</dbReference>
<protein>
    <submittedName>
        <fullName evidence="2">Transposase</fullName>
    </submittedName>
</protein>
<name>A0A7W7F9T1_9SPHN</name>
<evidence type="ECO:0000256" key="1">
    <source>
        <dbReference type="SAM" id="MobiDB-lite"/>
    </source>
</evidence>
<accession>A0A7W7F9T1</accession>
<comment type="caution">
    <text evidence="2">The sequence shown here is derived from an EMBL/GenBank/DDBJ whole genome shotgun (WGS) entry which is preliminary data.</text>
</comment>
<gene>
    <name evidence="2" type="ORF">GGQ98_002592</name>
</gene>